<keyword evidence="9 11" id="KW-0472">Membrane</keyword>
<feature type="compositionally biased region" description="Polar residues" evidence="10">
    <location>
        <begin position="1"/>
        <end position="21"/>
    </location>
</feature>
<evidence type="ECO:0000256" key="6">
    <source>
        <dbReference type="ARBA" id="ARBA00022927"/>
    </source>
</evidence>
<feature type="compositionally biased region" description="Polar residues" evidence="10">
    <location>
        <begin position="214"/>
        <end position="223"/>
    </location>
</feature>
<dbReference type="InterPro" id="IPR016482">
    <property type="entry name" value="SecG/Sec61-beta/Sbh"/>
</dbReference>
<keyword evidence="7 11" id="KW-1133">Transmembrane helix</keyword>
<keyword evidence="5" id="KW-0256">Endoplasmic reticulum</keyword>
<accession>A0A4U0VDB0</accession>
<feature type="compositionally biased region" description="Basic and acidic residues" evidence="10">
    <location>
        <begin position="411"/>
        <end position="420"/>
    </location>
</feature>
<dbReference type="PANTHER" id="PTHR13509">
    <property type="entry name" value="SEC61 SUBUNIT BETA"/>
    <property type="match status" value="1"/>
</dbReference>
<evidence type="ECO:0000256" key="9">
    <source>
        <dbReference type="ARBA" id="ARBA00023136"/>
    </source>
</evidence>
<feature type="compositionally biased region" description="Polar residues" evidence="10">
    <location>
        <begin position="163"/>
        <end position="176"/>
    </location>
</feature>
<gene>
    <name evidence="12" type="ORF">B0A54_03934</name>
</gene>
<protein>
    <recommendedName>
        <fullName evidence="14">Protein transport protein Sec61 subunit beta</fullName>
    </recommendedName>
</protein>
<dbReference type="Pfam" id="PF03911">
    <property type="entry name" value="Sec61_beta"/>
    <property type="match status" value="1"/>
</dbReference>
<feature type="compositionally biased region" description="Low complexity" evidence="10">
    <location>
        <begin position="336"/>
        <end position="346"/>
    </location>
</feature>
<feature type="compositionally biased region" description="Basic and acidic residues" evidence="10">
    <location>
        <begin position="152"/>
        <end position="162"/>
    </location>
</feature>
<keyword evidence="8" id="KW-0811">Translocation</keyword>
<evidence type="ECO:0000256" key="10">
    <source>
        <dbReference type="SAM" id="MobiDB-lite"/>
    </source>
</evidence>
<evidence type="ECO:0000313" key="12">
    <source>
        <dbReference type="EMBL" id="TKA46978.1"/>
    </source>
</evidence>
<evidence type="ECO:0008006" key="14">
    <source>
        <dbReference type="Google" id="ProtNLM"/>
    </source>
</evidence>
<comment type="subcellular location">
    <subcellularLocation>
        <location evidence="1">Endoplasmic reticulum membrane</location>
        <topology evidence="1">Single-pass membrane protein</topology>
    </subcellularLocation>
</comment>
<feature type="transmembrane region" description="Helical" evidence="11">
    <location>
        <begin position="455"/>
        <end position="475"/>
    </location>
</feature>
<evidence type="ECO:0000256" key="3">
    <source>
        <dbReference type="ARBA" id="ARBA00022448"/>
    </source>
</evidence>
<comment type="caution">
    <text evidence="12">The sequence shown here is derived from an EMBL/GenBank/DDBJ whole genome shotgun (WGS) entry which is preliminary data.</text>
</comment>
<reference evidence="12 13" key="1">
    <citation type="submission" date="2017-03" db="EMBL/GenBank/DDBJ databases">
        <title>Genomes of endolithic fungi from Antarctica.</title>
        <authorList>
            <person name="Coleine C."/>
            <person name="Masonjones S."/>
            <person name="Stajich J.E."/>
        </authorList>
    </citation>
    <scope>NUCLEOTIDE SEQUENCE [LARGE SCALE GENOMIC DNA]</scope>
    <source>
        <strain evidence="12 13">CCFEE 5311</strain>
    </source>
</reference>
<dbReference type="EMBL" id="NAJP01000007">
    <property type="protein sequence ID" value="TKA46978.1"/>
    <property type="molecule type" value="Genomic_DNA"/>
</dbReference>
<evidence type="ECO:0000256" key="5">
    <source>
        <dbReference type="ARBA" id="ARBA00022824"/>
    </source>
</evidence>
<keyword evidence="3" id="KW-0813">Transport</keyword>
<evidence type="ECO:0000256" key="4">
    <source>
        <dbReference type="ARBA" id="ARBA00022692"/>
    </source>
</evidence>
<evidence type="ECO:0000256" key="11">
    <source>
        <dbReference type="SAM" id="Phobius"/>
    </source>
</evidence>
<keyword evidence="4 11" id="KW-0812">Transmembrane</keyword>
<feature type="compositionally biased region" description="Polar residues" evidence="10">
    <location>
        <begin position="326"/>
        <end position="335"/>
    </location>
</feature>
<dbReference type="Proteomes" id="UP000310066">
    <property type="component" value="Unassembled WGS sequence"/>
</dbReference>
<feature type="compositionally biased region" description="Polar residues" evidence="10">
    <location>
        <begin position="282"/>
        <end position="308"/>
    </location>
</feature>
<sequence>MSYYDNDSSWSAPGRQSSWEQQPPPSRSGAASVASQQGEMNAFASQFEEIDRATDNLVRSGKMFPGQIPGMSSPAAPSRRESIPTASRGYEGYASSDPRMGGPPPRNQSASEYDGGRPGSAGLQGYYAGQRYPGGRQSEAEQMQQAKRRMAAARERELRNYHQEQQYNRTSTSGVKTTDRAMSPTAMNEEGRRDLIARQHRALYGDHSDMYTGEGSSRPQSQDARVAGPNRGPSPLAFDSYSAQAQGGAEGAVQMPPRDRAESTASPAPNAPSAPQPYGLLNETQNASRTSNSSPGAASPPLSQSQKGTAAGVVPIGTRPAPNASGAPSSGLNKRSTTPLTPSSLSYGFSSVEAKDERSTSSASNPALDKGSAPRPSSPVNSPVTTGASTTGRPSSPKPPGGPATAIRRRAAADRADKVANARPSSTRAAGAGGSSSTMLRLYTDESPGLKVDPFVVMVLSIGFIISVVALHILAKVTKRFSS</sequence>
<evidence type="ECO:0000256" key="1">
    <source>
        <dbReference type="ARBA" id="ARBA00004389"/>
    </source>
</evidence>
<dbReference type="OrthoDB" id="5401193at2759"/>
<evidence type="ECO:0000256" key="7">
    <source>
        <dbReference type="ARBA" id="ARBA00022989"/>
    </source>
</evidence>
<keyword evidence="6" id="KW-0653">Protein transport</keyword>
<comment type="similarity">
    <text evidence="2">Belongs to the SEC61-beta family.</text>
</comment>
<feature type="compositionally biased region" description="Polar residues" evidence="10">
    <location>
        <begin position="378"/>
        <end position="388"/>
    </location>
</feature>
<name>A0A4U0VDB0_9PEZI</name>
<dbReference type="GO" id="GO:0006886">
    <property type="term" value="P:intracellular protein transport"/>
    <property type="evidence" value="ECO:0007669"/>
    <property type="project" value="InterPro"/>
</dbReference>
<dbReference type="STRING" id="329885.A0A4U0VDB0"/>
<evidence type="ECO:0000256" key="8">
    <source>
        <dbReference type="ARBA" id="ARBA00023010"/>
    </source>
</evidence>
<dbReference type="AlphaFoldDB" id="A0A4U0VDB0"/>
<proteinExistence type="inferred from homology"/>
<organism evidence="12 13">
    <name type="scientific">Friedmanniomyces endolithicus</name>
    <dbReference type="NCBI Taxonomy" id="329885"/>
    <lineage>
        <taxon>Eukaryota</taxon>
        <taxon>Fungi</taxon>
        <taxon>Dikarya</taxon>
        <taxon>Ascomycota</taxon>
        <taxon>Pezizomycotina</taxon>
        <taxon>Dothideomycetes</taxon>
        <taxon>Dothideomycetidae</taxon>
        <taxon>Mycosphaerellales</taxon>
        <taxon>Teratosphaeriaceae</taxon>
        <taxon>Friedmanniomyces</taxon>
    </lineage>
</organism>
<feature type="region of interest" description="Disordered" evidence="10">
    <location>
        <begin position="1"/>
        <end position="436"/>
    </location>
</feature>
<feature type="compositionally biased region" description="Basic and acidic residues" evidence="10">
    <location>
        <begin position="189"/>
        <end position="209"/>
    </location>
</feature>
<feature type="compositionally biased region" description="Low complexity" evidence="10">
    <location>
        <begin position="243"/>
        <end position="254"/>
    </location>
</feature>
<evidence type="ECO:0000313" key="13">
    <source>
        <dbReference type="Proteomes" id="UP000310066"/>
    </source>
</evidence>
<evidence type="ECO:0000256" key="2">
    <source>
        <dbReference type="ARBA" id="ARBA00006103"/>
    </source>
</evidence>
<dbReference type="InterPro" id="IPR030671">
    <property type="entry name" value="Sec61-beta/Sbh"/>
</dbReference>
<dbReference type="GO" id="GO:0005784">
    <property type="term" value="C:Sec61 translocon complex"/>
    <property type="evidence" value="ECO:0007669"/>
    <property type="project" value="InterPro"/>
</dbReference>